<evidence type="ECO:0000256" key="5">
    <source>
        <dbReference type="ARBA" id="ARBA00023315"/>
    </source>
</evidence>
<sequence>MKNGIKAVVLAAGKGTRLRTEGVDLPKVLRQAAGRPLLGYVLEELSFLKKEDVVLVVGYEREKVLAAYPEYPHAVQEPQQGTGHAVQCAREVLAGFDGSVLVCYGDMPLMRRATYESLIETHKREGNDCTLLSAVSDEELPYGRIVRKSDGSFSHIVEDKDCTPEEKAIRELNVGVYVFESGPLWEAIDQLRPNNAQGEYYLTDAPAYILSRGGRVGAVPHLYRRGDAGGQHRGAAGPGGGACAPPGGVEMRLYLSADIEGTCGIADWAETERATMDDYRPFAAQMTAEVAAACEGAVAAGAEDILVKDAHDSARNLDAARLPRQARVLRGWTGDPLCMMAGLERGAFGGVLFTGYHAWGCCGGNPLSHTMTTACDQVTLNGVPASEFLINAYTALYFGVPVAFLSGDRELCAFAQDWLPGLVAVPVNEGRGGGVLSMHPQAAVEAIRAGAEEAVRRLRAGGAGMSVPLPRRFAATVRYKEHKDAYRRSFYPGARLEDSKTISFDAEDWYEVLRFCHFVL</sequence>
<dbReference type="InterPro" id="IPR007035">
    <property type="entry name" value="Peptidase_M55"/>
</dbReference>
<comment type="similarity">
    <text evidence="1">In the C-terminal section; belongs to the transferase hexapeptide repeat family.</text>
</comment>
<evidence type="ECO:0000259" key="9">
    <source>
        <dbReference type="Pfam" id="PF12804"/>
    </source>
</evidence>
<evidence type="ECO:0000313" key="10">
    <source>
        <dbReference type="EMBL" id="KGF56720.1"/>
    </source>
</evidence>
<dbReference type="InterPro" id="IPR050065">
    <property type="entry name" value="GlmU-like"/>
</dbReference>
<dbReference type="Gene3D" id="3.90.550.10">
    <property type="entry name" value="Spore Coat Polysaccharide Biosynthesis Protein SpsA, Chain A"/>
    <property type="match status" value="1"/>
</dbReference>
<dbReference type="HOGENOM" id="CLU_523475_0_0_9"/>
<comment type="similarity">
    <text evidence="2">In the N-terminal section; belongs to the N-acetylglucosamine-1-phosphate uridyltransferase family.</text>
</comment>
<dbReference type="CDD" id="cd08770">
    <property type="entry name" value="DAP_dppA_3"/>
    <property type="match status" value="1"/>
</dbReference>
<comment type="catalytic activity">
    <reaction evidence="7">
        <text>N-acetyl-alpha-D-glucosamine 1-phosphate + UTP + H(+) = UDP-N-acetyl-alpha-D-glucosamine + diphosphate</text>
        <dbReference type="Rhea" id="RHEA:13509"/>
        <dbReference type="ChEBI" id="CHEBI:15378"/>
        <dbReference type="ChEBI" id="CHEBI:33019"/>
        <dbReference type="ChEBI" id="CHEBI:46398"/>
        <dbReference type="ChEBI" id="CHEBI:57705"/>
        <dbReference type="ChEBI" id="CHEBI:57776"/>
        <dbReference type="EC" id="2.7.7.23"/>
    </reaction>
</comment>
<keyword evidence="11" id="KW-1185">Reference proteome</keyword>
<gene>
    <name evidence="10" type="ORF">HMPREF9460_00800</name>
</gene>
<dbReference type="Pfam" id="PF04951">
    <property type="entry name" value="Peptidase_M55"/>
    <property type="match status" value="1"/>
</dbReference>
<feature type="domain" description="MobA-like NTP transferase" evidence="9">
    <location>
        <begin position="7"/>
        <end position="138"/>
    </location>
</feature>
<evidence type="ECO:0000256" key="1">
    <source>
        <dbReference type="ARBA" id="ARBA00007707"/>
    </source>
</evidence>
<dbReference type="eggNOG" id="COG1207">
    <property type="taxonomic scope" value="Bacteria"/>
</dbReference>
<name>A0A096BC83_FLAPL</name>
<accession>A0A096BC83</accession>
<organism evidence="10 11">
    <name type="scientific">Flavonifractor plautii 1_3_50AFAA</name>
    <dbReference type="NCBI Taxonomy" id="742738"/>
    <lineage>
        <taxon>Bacteria</taxon>
        <taxon>Bacillati</taxon>
        <taxon>Bacillota</taxon>
        <taxon>Clostridia</taxon>
        <taxon>Eubacteriales</taxon>
        <taxon>Oscillospiraceae</taxon>
        <taxon>Flavonifractor</taxon>
    </lineage>
</organism>
<reference evidence="10 11" key="1">
    <citation type="submission" date="2011-08" db="EMBL/GenBank/DDBJ databases">
        <title>The Genome Sequence of Clostridium orbiscindens 1_3_50AFAA.</title>
        <authorList>
            <consortium name="The Broad Institute Genome Sequencing Platform"/>
            <person name="Earl A."/>
            <person name="Ward D."/>
            <person name="Feldgarden M."/>
            <person name="Gevers D."/>
            <person name="Daigneault M."/>
            <person name="Strauss J."/>
            <person name="Allen-Vercoe E."/>
            <person name="Young S.K."/>
            <person name="Zeng Q."/>
            <person name="Gargeya S."/>
            <person name="Fitzgerald M."/>
            <person name="Haas B."/>
            <person name="Abouelleil A."/>
            <person name="Alvarado L."/>
            <person name="Arachchi H.M."/>
            <person name="Berlin A."/>
            <person name="Brown A."/>
            <person name="Chapman S.B."/>
            <person name="Chen Z."/>
            <person name="Dunbar C."/>
            <person name="Freedman E."/>
            <person name="Gearin G."/>
            <person name="Gellesch M."/>
            <person name="Goldberg J."/>
            <person name="Griggs A."/>
            <person name="Gujja S."/>
            <person name="Heiman D."/>
            <person name="Howarth C."/>
            <person name="Larson L."/>
            <person name="Lui A."/>
            <person name="MacDonald P.J.P."/>
            <person name="Montmayeur A."/>
            <person name="Murphy C."/>
            <person name="Neiman D."/>
            <person name="Pearson M."/>
            <person name="Priest M."/>
            <person name="Roberts A."/>
            <person name="Saif S."/>
            <person name="Shea T."/>
            <person name="Shenoy N."/>
            <person name="Sisk P."/>
            <person name="Stolte C."/>
            <person name="Sykes S."/>
            <person name="Wortman J."/>
            <person name="Nusbaum C."/>
            <person name="Birren B."/>
        </authorList>
    </citation>
    <scope>NUCLEOTIDE SEQUENCE [LARGE SCALE GENOMIC DNA]</scope>
    <source>
        <strain evidence="10 11">1_3_50AFAA</strain>
    </source>
</reference>
<dbReference type="Gene3D" id="3.30.1360.130">
    <property type="entry name" value="Dipeptide transport protein"/>
    <property type="match status" value="1"/>
</dbReference>
<evidence type="ECO:0000256" key="6">
    <source>
        <dbReference type="ARBA" id="ARBA00048247"/>
    </source>
</evidence>
<evidence type="ECO:0000256" key="7">
    <source>
        <dbReference type="ARBA" id="ARBA00048493"/>
    </source>
</evidence>
<dbReference type="RefSeq" id="WP_242848569.1">
    <property type="nucleotide sequence ID" value="NZ_KN174161.1"/>
</dbReference>
<keyword evidence="5" id="KW-0012">Acyltransferase</keyword>
<dbReference type="InterPro" id="IPR036177">
    <property type="entry name" value="Peptidase_M55_sf"/>
</dbReference>
<dbReference type="EMBL" id="ADLO01000030">
    <property type="protein sequence ID" value="KGF56720.1"/>
    <property type="molecule type" value="Genomic_DNA"/>
</dbReference>
<dbReference type="Proteomes" id="UP000029585">
    <property type="component" value="Unassembled WGS sequence"/>
</dbReference>
<dbReference type="InterPro" id="IPR025877">
    <property type="entry name" value="MobA-like_NTP_Trfase"/>
</dbReference>
<dbReference type="eggNOG" id="COG2362">
    <property type="taxonomic scope" value="Bacteria"/>
</dbReference>
<evidence type="ECO:0000256" key="3">
    <source>
        <dbReference type="ARBA" id="ARBA00022679"/>
    </source>
</evidence>
<evidence type="ECO:0000256" key="8">
    <source>
        <dbReference type="ARBA" id="ARBA00049628"/>
    </source>
</evidence>
<dbReference type="InterPro" id="IPR029044">
    <property type="entry name" value="Nucleotide-diphossugar_trans"/>
</dbReference>
<dbReference type="InterPro" id="IPR027476">
    <property type="entry name" value="DppA_N"/>
</dbReference>
<dbReference type="GO" id="GO:0003977">
    <property type="term" value="F:UDP-N-acetylglucosamine diphosphorylase activity"/>
    <property type="evidence" value="ECO:0007669"/>
    <property type="project" value="UniProtKB-EC"/>
</dbReference>
<proteinExistence type="inferred from homology"/>
<protein>
    <recommendedName>
        <fullName evidence="9">MobA-like NTP transferase domain-containing protein</fullName>
    </recommendedName>
</protein>
<dbReference type="SUPFAM" id="SSF63992">
    <property type="entry name" value="Dipeptide transport protein"/>
    <property type="match status" value="1"/>
</dbReference>
<evidence type="ECO:0000256" key="4">
    <source>
        <dbReference type="ARBA" id="ARBA00022695"/>
    </source>
</evidence>
<keyword evidence="4" id="KW-0548">Nucleotidyltransferase</keyword>
<dbReference type="GO" id="GO:0019134">
    <property type="term" value="F:glucosamine-1-phosphate N-acetyltransferase activity"/>
    <property type="evidence" value="ECO:0007669"/>
    <property type="project" value="UniProtKB-EC"/>
</dbReference>
<dbReference type="PATRIC" id="fig|742738.3.peg.836"/>
<comment type="caution">
    <text evidence="10">The sequence shown here is derived from an EMBL/GenBank/DDBJ whole genome shotgun (WGS) entry which is preliminary data.</text>
</comment>
<evidence type="ECO:0000256" key="2">
    <source>
        <dbReference type="ARBA" id="ARBA00007947"/>
    </source>
</evidence>
<dbReference type="AlphaFoldDB" id="A0A096BC83"/>
<keyword evidence="3" id="KW-0808">Transferase</keyword>
<dbReference type="CDD" id="cd02540">
    <property type="entry name" value="GT2_GlmU_N_bac"/>
    <property type="match status" value="1"/>
</dbReference>
<dbReference type="Pfam" id="PF12804">
    <property type="entry name" value="NTP_transf_3"/>
    <property type="match status" value="1"/>
</dbReference>
<dbReference type="PANTHER" id="PTHR43584">
    <property type="entry name" value="NUCLEOTIDYL TRANSFERASE"/>
    <property type="match status" value="1"/>
</dbReference>
<dbReference type="SUPFAM" id="SSF53448">
    <property type="entry name" value="Nucleotide-diphospho-sugar transferases"/>
    <property type="match status" value="1"/>
</dbReference>
<evidence type="ECO:0000313" key="11">
    <source>
        <dbReference type="Proteomes" id="UP000029585"/>
    </source>
</evidence>
<dbReference type="PANTHER" id="PTHR43584:SF3">
    <property type="entry name" value="BIFUNCTIONAL PROTEIN GLMU"/>
    <property type="match status" value="1"/>
</dbReference>
<comment type="catalytic activity">
    <reaction evidence="6">
        <text>alpha-D-glucosamine 1-phosphate + acetyl-CoA = N-acetyl-alpha-D-glucosamine 1-phosphate + CoA + H(+)</text>
        <dbReference type="Rhea" id="RHEA:13725"/>
        <dbReference type="ChEBI" id="CHEBI:15378"/>
        <dbReference type="ChEBI" id="CHEBI:57287"/>
        <dbReference type="ChEBI" id="CHEBI:57288"/>
        <dbReference type="ChEBI" id="CHEBI:57776"/>
        <dbReference type="ChEBI" id="CHEBI:58516"/>
        <dbReference type="EC" id="2.3.1.157"/>
    </reaction>
</comment>
<dbReference type="Gene3D" id="3.40.50.10780">
    <property type="entry name" value="Dipeptide transport protein"/>
    <property type="match status" value="1"/>
</dbReference>
<comment type="function">
    <text evidence="8">Catalyzes the last two sequential reactions in the de novo biosynthetic pathway for UDP-N-acetylglucosamine (UDP-GlcNAc). The C-terminal domain catalyzes the transfer of acetyl group from acetyl coenzyme A to glucosamine-1-phosphate (GlcN-1-P) to produce N-acetylglucosamine-1-phosphate (GlcNAc-1-P), which is converted into UDP-GlcNAc by the transfer of uridine 5-monophosphate (from uridine 5-triphosphate), a reaction catalyzed by the N-terminal domain.</text>
</comment>